<reference evidence="1 2" key="1">
    <citation type="submission" date="2019-12" db="EMBL/GenBank/DDBJ databases">
        <authorList>
            <person name="Kun Z."/>
        </authorList>
    </citation>
    <scope>NUCLEOTIDE SEQUENCE [LARGE SCALE GENOMIC DNA]</scope>
    <source>
        <strain evidence="1 2">YIM 123512</strain>
    </source>
</reference>
<gene>
    <name evidence="1" type="ORF">GRQ65_21960</name>
</gene>
<feature type="non-terminal residue" evidence="1">
    <location>
        <position position="56"/>
    </location>
</feature>
<proteinExistence type="predicted"/>
<keyword evidence="2" id="KW-1185">Reference proteome</keyword>
<dbReference type="AlphaFoldDB" id="A0A6L7F4V8"/>
<accession>A0A6L7F4V8</accession>
<organism evidence="1 2">
    <name type="scientific">Nocardioides flavescens</name>
    <dbReference type="NCBI Taxonomy" id="2691959"/>
    <lineage>
        <taxon>Bacteria</taxon>
        <taxon>Bacillati</taxon>
        <taxon>Actinomycetota</taxon>
        <taxon>Actinomycetes</taxon>
        <taxon>Propionibacteriales</taxon>
        <taxon>Nocardioidaceae</taxon>
        <taxon>Nocardioides</taxon>
    </lineage>
</organism>
<sequence>MVDLSEPRYLVVVGLAADGWASASPAVRAVVEAAEVVVGSPRLLATVPPVTDQQRV</sequence>
<name>A0A6L7F4V8_9ACTN</name>
<dbReference type="Proteomes" id="UP000473325">
    <property type="component" value="Unassembled WGS sequence"/>
</dbReference>
<evidence type="ECO:0000313" key="1">
    <source>
        <dbReference type="EMBL" id="MXG92214.1"/>
    </source>
</evidence>
<dbReference type="EMBL" id="WUEK01000020">
    <property type="protein sequence ID" value="MXG92214.1"/>
    <property type="molecule type" value="Genomic_DNA"/>
</dbReference>
<evidence type="ECO:0000313" key="2">
    <source>
        <dbReference type="Proteomes" id="UP000473325"/>
    </source>
</evidence>
<protein>
    <submittedName>
        <fullName evidence="1">Cobalamin biosynthesis bifunctional protein CbiET</fullName>
    </submittedName>
</protein>
<comment type="caution">
    <text evidence="1">The sequence shown here is derived from an EMBL/GenBank/DDBJ whole genome shotgun (WGS) entry which is preliminary data.</text>
</comment>